<reference evidence="2 5" key="2">
    <citation type="journal article" date="2018" name="Int. J. Syst. Evol. Microbiol.">
        <title>Pseudooceanicola lipolyticus sp. nov., a marine alphaproteobacterium, reclassification of Oceanicola flagellatus as Pseudooceanicola flagellatus comb. nov. and emended description of the genus Pseudooceanicola.</title>
        <authorList>
            <person name="Huang M.-M."/>
            <person name="Guo L.-L."/>
            <person name="Wu Y.-H."/>
            <person name="Lai Q.-L."/>
            <person name="Shao Z.-Z."/>
            <person name="Wang C.-S."/>
            <person name="Wu M."/>
            <person name="Xu X.-W."/>
        </authorList>
    </citation>
    <scope>NUCLEOTIDE SEQUENCE [LARGE SCALE GENOMIC DNA]</scope>
    <source>
        <strain evidence="2 5">Ar-45</strain>
    </source>
</reference>
<gene>
    <name evidence="2" type="ORF">CVM39_20045</name>
    <name evidence="3" type="ORF">SAMN06297129_2204</name>
</gene>
<accession>A0A285IW13</accession>
<dbReference type="Proteomes" id="UP000231702">
    <property type="component" value="Unassembled WGS sequence"/>
</dbReference>
<sequence>MTTQTHAEPERELKPAVLRGLKSRCPHCGEGKLFSRYLKVRDCCSACGEELYHHRADDGPAYLTILIVAHVMGFVMHASFGYLKDDPLTLALLLCAMATVLSLLMLPRMKGLLVGIQWAKRMHGFGRKPA</sequence>
<dbReference type="EMBL" id="PGTD01000023">
    <property type="protein sequence ID" value="PJE25990.1"/>
    <property type="molecule type" value="Genomic_DNA"/>
</dbReference>
<protein>
    <submittedName>
        <fullName evidence="2">DUF983 domain-containing protein</fullName>
    </submittedName>
    <submittedName>
        <fullName evidence="3">Uncharacterized conserved protein, DUF983 family</fullName>
    </submittedName>
</protein>
<proteinExistence type="predicted"/>
<evidence type="ECO:0000313" key="3">
    <source>
        <dbReference type="EMBL" id="SNY52172.1"/>
    </source>
</evidence>
<dbReference type="InterPro" id="IPR009325">
    <property type="entry name" value="DUF983"/>
</dbReference>
<evidence type="ECO:0000313" key="2">
    <source>
        <dbReference type="EMBL" id="PJE25990.1"/>
    </source>
</evidence>
<name>A0A285IW13_9RHOB</name>
<reference evidence="3 4" key="1">
    <citation type="submission" date="2017-09" db="EMBL/GenBank/DDBJ databases">
        <authorList>
            <person name="Ehlers B."/>
            <person name="Leendertz F.H."/>
        </authorList>
    </citation>
    <scope>NUCLEOTIDE SEQUENCE [LARGE SCALE GENOMIC DNA]</scope>
    <source>
        <strain evidence="3 4">CGMCC 1.12662</strain>
    </source>
</reference>
<feature type="transmembrane region" description="Helical" evidence="1">
    <location>
        <begin position="61"/>
        <end position="82"/>
    </location>
</feature>
<keyword evidence="1" id="KW-0472">Membrane</keyword>
<feature type="transmembrane region" description="Helical" evidence="1">
    <location>
        <begin position="88"/>
        <end position="106"/>
    </location>
</feature>
<evidence type="ECO:0000256" key="1">
    <source>
        <dbReference type="SAM" id="Phobius"/>
    </source>
</evidence>
<dbReference type="RefSeq" id="WP_097145955.1">
    <property type="nucleotide sequence ID" value="NZ_OBEA01000004.1"/>
</dbReference>
<keyword evidence="1" id="KW-0812">Transmembrane</keyword>
<keyword evidence="1" id="KW-1133">Transmembrane helix</keyword>
<evidence type="ECO:0000313" key="4">
    <source>
        <dbReference type="Proteomes" id="UP000231655"/>
    </source>
</evidence>
<dbReference type="EMBL" id="OBEA01000004">
    <property type="protein sequence ID" value="SNY52172.1"/>
    <property type="molecule type" value="Genomic_DNA"/>
</dbReference>
<dbReference type="Proteomes" id="UP000231655">
    <property type="component" value="Unassembled WGS sequence"/>
</dbReference>
<dbReference type="OrthoDB" id="9799456at2"/>
<dbReference type="AlphaFoldDB" id="A0A285IW13"/>
<dbReference type="Pfam" id="PF06170">
    <property type="entry name" value="DUF983"/>
    <property type="match status" value="1"/>
</dbReference>
<keyword evidence="5" id="KW-1185">Reference proteome</keyword>
<evidence type="ECO:0000313" key="5">
    <source>
        <dbReference type="Proteomes" id="UP000231702"/>
    </source>
</evidence>
<organism evidence="3 4">
    <name type="scientific">Pseudooceanicola antarcticus</name>
    <dbReference type="NCBI Taxonomy" id="1247613"/>
    <lineage>
        <taxon>Bacteria</taxon>
        <taxon>Pseudomonadati</taxon>
        <taxon>Pseudomonadota</taxon>
        <taxon>Alphaproteobacteria</taxon>
        <taxon>Rhodobacterales</taxon>
        <taxon>Paracoccaceae</taxon>
        <taxon>Pseudooceanicola</taxon>
    </lineage>
</organism>